<name>A0AAV0CCP8_9ASTE</name>
<keyword evidence="3" id="KW-1185">Reference proteome</keyword>
<accession>A0AAV0CCP8</accession>
<keyword evidence="1" id="KW-0732">Signal</keyword>
<dbReference type="AlphaFoldDB" id="A0AAV0CCP8"/>
<reference evidence="2" key="1">
    <citation type="submission" date="2022-07" db="EMBL/GenBank/DDBJ databases">
        <authorList>
            <person name="Macas J."/>
            <person name="Novak P."/>
            <person name="Neumann P."/>
        </authorList>
    </citation>
    <scope>NUCLEOTIDE SEQUENCE</scope>
</reference>
<evidence type="ECO:0000313" key="2">
    <source>
        <dbReference type="EMBL" id="CAH9071164.1"/>
    </source>
</evidence>
<dbReference type="Proteomes" id="UP001152523">
    <property type="component" value="Unassembled WGS sequence"/>
</dbReference>
<comment type="caution">
    <text evidence="2">The sequence shown here is derived from an EMBL/GenBank/DDBJ whole genome shotgun (WGS) entry which is preliminary data.</text>
</comment>
<feature type="signal peptide" evidence="1">
    <location>
        <begin position="1"/>
        <end position="17"/>
    </location>
</feature>
<proteinExistence type="predicted"/>
<organism evidence="2 3">
    <name type="scientific">Cuscuta epithymum</name>
    <dbReference type="NCBI Taxonomy" id="186058"/>
    <lineage>
        <taxon>Eukaryota</taxon>
        <taxon>Viridiplantae</taxon>
        <taxon>Streptophyta</taxon>
        <taxon>Embryophyta</taxon>
        <taxon>Tracheophyta</taxon>
        <taxon>Spermatophyta</taxon>
        <taxon>Magnoliopsida</taxon>
        <taxon>eudicotyledons</taxon>
        <taxon>Gunneridae</taxon>
        <taxon>Pentapetalae</taxon>
        <taxon>asterids</taxon>
        <taxon>lamiids</taxon>
        <taxon>Solanales</taxon>
        <taxon>Convolvulaceae</taxon>
        <taxon>Cuscuteae</taxon>
        <taxon>Cuscuta</taxon>
        <taxon>Cuscuta subgen. Cuscuta</taxon>
    </lineage>
</organism>
<evidence type="ECO:0000313" key="3">
    <source>
        <dbReference type="Proteomes" id="UP001152523"/>
    </source>
</evidence>
<sequence length="105" mass="12278">MPKAFLIILLLLSAVLPHTIELLSRLTACPDANWYKLKNLVRRDLRFNRIKIFEERDCCRSNFIIDLSLFEGFLQVYLLSISLKRKADGGSSWPRVWIVEDLLAR</sequence>
<gene>
    <name evidence="2" type="ORF">CEPIT_LOCUS3745</name>
</gene>
<dbReference type="EMBL" id="CAMAPF010000018">
    <property type="protein sequence ID" value="CAH9071164.1"/>
    <property type="molecule type" value="Genomic_DNA"/>
</dbReference>
<evidence type="ECO:0000256" key="1">
    <source>
        <dbReference type="SAM" id="SignalP"/>
    </source>
</evidence>
<feature type="chain" id="PRO_5043527235" evidence="1">
    <location>
        <begin position="18"/>
        <end position="105"/>
    </location>
</feature>
<protein>
    <submittedName>
        <fullName evidence="2">Uncharacterized protein</fullName>
    </submittedName>
</protein>